<feature type="transmembrane region" description="Helical" evidence="6">
    <location>
        <begin position="158"/>
        <end position="176"/>
    </location>
</feature>
<feature type="transmembrane region" description="Helical" evidence="6">
    <location>
        <begin position="126"/>
        <end position="146"/>
    </location>
</feature>
<dbReference type="Proteomes" id="UP000046393">
    <property type="component" value="Unplaced"/>
</dbReference>
<evidence type="ECO:0000313" key="9">
    <source>
        <dbReference type="WBParaSite" id="SMUV_0000545401-mRNA-1"/>
    </source>
</evidence>
<dbReference type="SMART" id="SM00724">
    <property type="entry name" value="TLC"/>
    <property type="match status" value="1"/>
</dbReference>
<dbReference type="InterPro" id="IPR050846">
    <property type="entry name" value="TLCD"/>
</dbReference>
<evidence type="ECO:0000256" key="2">
    <source>
        <dbReference type="ARBA" id="ARBA00022692"/>
    </source>
</evidence>
<feature type="transmembrane region" description="Helical" evidence="6">
    <location>
        <begin position="75"/>
        <end position="94"/>
    </location>
</feature>
<proteinExistence type="predicted"/>
<dbReference type="Pfam" id="PF03798">
    <property type="entry name" value="TRAM_LAG1_CLN8"/>
    <property type="match status" value="1"/>
</dbReference>
<reference evidence="9" key="1">
    <citation type="submission" date="2017-02" db="UniProtKB">
        <authorList>
            <consortium name="WormBaseParasite"/>
        </authorList>
    </citation>
    <scope>IDENTIFICATION</scope>
</reference>
<dbReference type="PANTHER" id="PTHR13439:SF19">
    <property type="entry name" value="TLC DOMAIN-CONTAINING PROTEIN"/>
    <property type="match status" value="1"/>
</dbReference>
<keyword evidence="2 5" id="KW-0812">Transmembrane</keyword>
<feature type="transmembrane region" description="Helical" evidence="6">
    <location>
        <begin position="6"/>
        <end position="26"/>
    </location>
</feature>
<dbReference type="InterPro" id="IPR006634">
    <property type="entry name" value="TLC-dom"/>
</dbReference>
<evidence type="ECO:0000256" key="4">
    <source>
        <dbReference type="ARBA" id="ARBA00023136"/>
    </source>
</evidence>
<feature type="transmembrane region" description="Helical" evidence="6">
    <location>
        <begin position="182"/>
        <end position="200"/>
    </location>
</feature>
<sequence>MNVEVNFVLGVVIFLRLLYIVADFIVRHEKSSWNKAKRRQFVVRIVSLTHAAISGLLTSYGFVDPYLFDCQYGRLVLLFSMGYFLHDCIDMLVYGEGRQYKEYIIHHTLSVIGVISILYSKRLLGLGVICLLVEVQTTFLHLRTILRIFGLNRKNSGLIVFRHVPTSYLLFYISLIEYRAHLLLRILLSCALAFLTYHNCHLQHRFMKMDGYIASENADDDDEIIDPLDKYSETGKTNAHQN</sequence>
<accession>A0A0N5ALN0</accession>
<keyword evidence="8" id="KW-1185">Reference proteome</keyword>
<evidence type="ECO:0000256" key="3">
    <source>
        <dbReference type="ARBA" id="ARBA00022989"/>
    </source>
</evidence>
<dbReference type="GO" id="GO:0005886">
    <property type="term" value="C:plasma membrane"/>
    <property type="evidence" value="ECO:0007669"/>
    <property type="project" value="TreeGrafter"/>
</dbReference>
<dbReference type="GO" id="GO:0055091">
    <property type="term" value="P:phospholipid homeostasis"/>
    <property type="evidence" value="ECO:0007669"/>
    <property type="project" value="TreeGrafter"/>
</dbReference>
<comment type="subcellular location">
    <subcellularLocation>
        <location evidence="1">Membrane</location>
        <topology evidence="1">Multi-pass membrane protein</topology>
    </subcellularLocation>
</comment>
<protein>
    <submittedName>
        <fullName evidence="9">TLC domain-containing protein</fullName>
    </submittedName>
</protein>
<evidence type="ECO:0000256" key="5">
    <source>
        <dbReference type="PROSITE-ProRule" id="PRU00205"/>
    </source>
</evidence>
<dbReference type="WBParaSite" id="SMUV_0000545401-mRNA-1">
    <property type="protein sequence ID" value="SMUV_0000545401-mRNA-1"/>
    <property type="gene ID" value="SMUV_0000545401"/>
</dbReference>
<dbReference type="GO" id="GO:0097035">
    <property type="term" value="P:regulation of membrane lipid distribution"/>
    <property type="evidence" value="ECO:0007669"/>
    <property type="project" value="TreeGrafter"/>
</dbReference>
<organism evidence="8 9">
    <name type="scientific">Syphacia muris</name>
    <dbReference type="NCBI Taxonomy" id="451379"/>
    <lineage>
        <taxon>Eukaryota</taxon>
        <taxon>Metazoa</taxon>
        <taxon>Ecdysozoa</taxon>
        <taxon>Nematoda</taxon>
        <taxon>Chromadorea</taxon>
        <taxon>Rhabditida</taxon>
        <taxon>Spirurina</taxon>
        <taxon>Oxyuridomorpha</taxon>
        <taxon>Oxyuroidea</taxon>
        <taxon>Oxyuridae</taxon>
        <taxon>Syphacia</taxon>
    </lineage>
</organism>
<feature type="domain" description="TLC" evidence="7">
    <location>
        <begin position="36"/>
        <end position="208"/>
    </location>
</feature>
<dbReference type="PROSITE" id="PS50922">
    <property type="entry name" value="TLC"/>
    <property type="match status" value="1"/>
</dbReference>
<keyword evidence="3 6" id="KW-1133">Transmembrane helix</keyword>
<name>A0A0N5ALN0_9BILA</name>
<evidence type="ECO:0000313" key="8">
    <source>
        <dbReference type="Proteomes" id="UP000046393"/>
    </source>
</evidence>
<dbReference type="AlphaFoldDB" id="A0A0N5ALN0"/>
<dbReference type="GO" id="GO:0007009">
    <property type="term" value="P:plasma membrane organization"/>
    <property type="evidence" value="ECO:0007669"/>
    <property type="project" value="TreeGrafter"/>
</dbReference>
<feature type="transmembrane region" description="Helical" evidence="6">
    <location>
        <begin position="41"/>
        <end position="63"/>
    </location>
</feature>
<keyword evidence="4 5" id="KW-0472">Membrane</keyword>
<evidence type="ECO:0000259" key="7">
    <source>
        <dbReference type="PROSITE" id="PS50922"/>
    </source>
</evidence>
<evidence type="ECO:0000256" key="6">
    <source>
        <dbReference type="SAM" id="Phobius"/>
    </source>
</evidence>
<dbReference type="PANTHER" id="PTHR13439">
    <property type="entry name" value="CT120 PROTEIN"/>
    <property type="match status" value="1"/>
</dbReference>
<evidence type="ECO:0000256" key="1">
    <source>
        <dbReference type="ARBA" id="ARBA00004141"/>
    </source>
</evidence>
<dbReference type="GO" id="GO:0071709">
    <property type="term" value="P:membrane assembly"/>
    <property type="evidence" value="ECO:0007669"/>
    <property type="project" value="TreeGrafter"/>
</dbReference>